<dbReference type="PIRSF" id="PIRSF001438">
    <property type="entry name" value="4pyrrol_synth_OHMeBilane_synth"/>
    <property type="match status" value="1"/>
</dbReference>
<comment type="similarity">
    <text evidence="2 7">Belongs to the HMBS family.</text>
</comment>
<dbReference type="Gene3D" id="3.40.190.10">
    <property type="entry name" value="Periplasmic binding protein-like II"/>
    <property type="match status" value="2"/>
</dbReference>
<accession>A0A7X0D4M8</accession>
<dbReference type="PANTHER" id="PTHR11557:SF0">
    <property type="entry name" value="PORPHOBILINOGEN DEAMINASE"/>
    <property type="match status" value="1"/>
</dbReference>
<comment type="caution">
    <text evidence="10">The sequence shown here is derived from an EMBL/GenBank/DDBJ whole genome shotgun (WGS) entry which is preliminary data.</text>
</comment>
<dbReference type="GO" id="GO:0004418">
    <property type="term" value="F:hydroxymethylbilane synthase activity"/>
    <property type="evidence" value="ECO:0007669"/>
    <property type="project" value="UniProtKB-UniRule"/>
</dbReference>
<dbReference type="InterPro" id="IPR022418">
    <property type="entry name" value="Porphobilinogen_deaminase_C"/>
</dbReference>
<evidence type="ECO:0000259" key="8">
    <source>
        <dbReference type="Pfam" id="PF01379"/>
    </source>
</evidence>
<dbReference type="GO" id="GO:0005737">
    <property type="term" value="C:cytoplasm"/>
    <property type="evidence" value="ECO:0007669"/>
    <property type="project" value="UniProtKB-UniRule"/>
</dbReference>
<dbReference type="PANTHER" id="PTHR11557">
    <property type="entry name" value="PORPHOBILINOGEN DEAMINASE"/>
    <property type="match status" value="1"/>
</dbReference>
<evidence type="ECO:0000313" key="10">
    <source>
        <dbReference type="EMBL" id="MBB6170224.1"/>
    </source>
</evidence>
<comment type="cofactor">
    <cofactor evidence="7">
        <name>dipyrromethane</name>
        <dbReference type="ChEBI" id="CHEBI:60342"/>
    </cofactor>
    <text evidence="7">Binds 1 dipyrromethane group covalently.</text>
</comment>
<proteinExistence type="inferred from homology"/>
<comment type="subunit">
    <text evidence="3 7">Monomer.</text>
</comment>
<comment type="catalytic activity">
    <reaction evidence="6 7">
        <text>4 porphobilinogen + H2O = hydroxymethylbilane + 4 NH4(+)</text>
        <dbReference type="Rhea" id="RHEA:13185"/>
        <dbReference type="ChEBI" id="CHEBI:15377"/>
        <dbReference type="ChEBI" id="CHEBI:28938"/>
        <dbReference type="ChEBI" id="CHEBI:57845"/>
        <dbReference type="ChEBI" id="CHEBI:58126"/>
        <dbReference type="EC" id="2.5.1.61"/>
    </reaction>
</comment>
<keyword evidence="11" id="KW-1185">Reference proteome</keyword>
<comment type="miscellaneous">
    <text evidence="7">The porphobilinogen subunits are added to the dipyrromethane group.</text>
</comment>
<evidence type="ECO:0000259" key="9">
    <source>
        <dbReference type="Pfam" id="PF03900"/>
    </source>
</evidence>
<dbReference type="FunFam" id="3.40.190.10:FF:000005">
    <property type="entry name" value="Porphobilinogen deaminase"/>
    <property type="match status" value="1"/>
</dbReference>
<gene>
    <name evidence="7" type="primary">hemC</name>
    <name evidence="10" type="ORF">HNR23_000284</name>
</gene>
<evidence type="ECO:0000256" key="3">
    <source>
        <dbReference type="ARBA" id="ARBA00011245"/>
    </source>
</evidence>
<evidence type="ECO:0000256" key="1">
    <source>
        <dbReference type="ARBA" id="ARBA00002869"/>
    </source>
</evidence>
<dbReference type="Proteomes" id="UP000546642">
    <property type="component" value="Unassembled WGS sequence"/>
</dbReference>
<name>A0A7X0D4M8_9ACTN</name>
<dbReference type="SUPFAM" id="SSF53850">
    <property type="entry name" value="Periplasmic binding protein-like II"/>
    <property type="match status" value="1"/>
</dbReference>
<dbReference type="EC" id="2.5.1.61" evidence="7"/>
<dbReference type="Pfam" id="PF03900">
    <property type="entry name" value="Porphobil_deamC"/>
    <property type="match status" value="1"/>
</dbReference>
<evidence type="ECO:0000256" key="4">
    <source>
        <dbReference type="ARBA" id="ARBA00022679"/>
    </source>
</evidence>
<evidence type="ECO:0000256" key="6">
    <source>
        <dbReference type="ARBA" id="ARBA00048169"/>
    </source>
</evidence>
<dbReference type="InterPro" id="IPR000860">
    <property type="entry name" value="HemC"/>
</dbReference>
<dbReference type="RefSeq" id="WP_221307993.1">
    <property type="nucleotide sequence ID" value="NZ_JACHDS010000001.1"/>
</dbReference>
<dbReference type="PRINTS" id="PR00151">
    <property type="entry name" value="PORPHBDMNASE"/>
</dbReference>
<dbReference type="SUPFAM" id="SSF54782">
    <property type="entry name" value="Porphobilinogen deaminase (hydroxymethylbilane synthase), C-terminal domain"/>
    <property type="match status" value="1"/>
</dbReference>
<feature type="modified residue" description="S-(dipyrrolylmethanemethyl)cysteine" evidence="7">
    <location>
        <position position="274"/>
    </location>
</feature>
<feature type="domain" description="Porphobilinogen deaminase C-terminal" evidence="9">
    <location>
        <begin position="259"/>
        <end position="328"/>
    </location>
</feature>
<dbReference type="GO" id="GO:0006782">
    <property type="term" value="P:protoporphyrinogen IX biosynthetic process"/>
    <property type="evidence" value="ECO:0007669"/>
    <property type="project" value="UniProtKB-UniRule"/>
</dbReference>
<evidence type="ECO:0000256" key="7">
    <source>
        <dbReference type="HAMAP-Rule" id="MF_00260"/>
    </source>
</evidence>
<keyword evidence="4 7" id="KW-0808">Transferase</keyword>
<dbReference type="HAMAP" id="MF_00260">
    <property type="entry name" value="Porphobil_deam"/>
    <property type="match status" value="1"/>
</dbReference>
<dbReference type="Pfam" id="PF01379">
    <property type="entry name" value="Porphobil_deam"/>
    <property type="match status" value="1"/>
</dbReference>
<protein>
    <recommendedName>
        <fullName evidence="7">Porphobilinogen deaminase</fullName>
        <shortName evidence="7">PBG</shortName>
        <ecNumber evidence="7">2.5.1.61</ecNumber>
    </recommendedName>
    <alternativeName>
        <fullName evidence="7">Hydroxymethylbilane synthase</fullName>
        <shortName evidence="7">HMBS</shortName>
    </alternativeName>
    <alternativeName>
        <fullName evidence="7">Pre-uroporphyrinogen synthase</fullName>
    </alternativeName>
</protein>
<dbReference type="InterPro" id="IPR036803">
    <property type="entry name" value="Porphobilinogen_deaminase_C_sf"/>
</dbReference>
<sequence length="341" mass="37235">MSNEIVTTRHLPEHPTAASPSAYLGRVLSERPVLRIGSRTSPMAMAQARQVQALIAENADIATEIIGIETSGDRWMGDLAELGGKAAFLKEIDRALLMGRIDIAVHAMKDVPGDVPMPEGTAFAAYLPREDVRDVLVVREGSHYKLLEEFPPGTKIGTSSVRRKAQLLKHRPDLHVDRIRGNVNTRIARLDEEKRFEAIVLNLSGLHRVNLAHRATEVLEPDIVCPAVGSGVIGVQCRTADTHIAELLRLLDDPTTRTHITAERTMLHGLKGRCNSPIAGHCHTTADGQLSLIGMVFTREGGTFAYSHEWDSVDRPAELGAYVAADLLRKGARGIIDGSLR</sequence>
<organism evidence="10 11">
    <name type="scientific">Nocardiopsis mwathae</name>
    <dbReference type="NCBI Taxonomy" id="1472723"/>
    <lineage>
        <taxon>Bacteria</taxon>
        <taxon>Bacillati</taxon>
        <taxon>Actinomycetota</taxon>
        <taxon>Actinomycetes</taxon>
        <taxon>Streptosporangiales</taxon>
        <taxon>Nocardiopsidaceae</taxon>
        <taxon>Nocardiopsis</taxon>
    </lineage>
</organism>
<dbReference type="NCBIfam" id="TIGR00212">
    <property type="entry name" value="hemC"/>
    <property type="match status" value="1"/>
</dbReference>
<evidence type="ECO:0000256" key="2">
    <source>
        <dbReference type="ARBA" id="ARBA00005638"/>
    </source>
</evidence>
<comment type="function">
    <text evidence="1 7">Tetrapolymerization of the monopyrrole PBG into the hydroxymethylbilane pre-uroporphyrinogen in several discrete steps.</text>
</comment>
<dbReference type="AlphaFoldDB" id="A0A7X0D4M8"/>
<keyword evidence="5 7" id="KW-0627">Porphyrin biosynthesis</keyword>
<dbReference type="EMBL" id="JACHDS010000001">
    <property type="protein sequence ID" value="MBB6170224.1"/>
    <property type="molecule type" value="Genomic_DNA"/>
</dbReference>
<reference evidence="10 11" key="1">
    <citation type="submission" date="2020-08" db="EMBL/GenBank/DDBJ databases">
        <title>Sequencing the genomes of 1000 actinobacteria strains.</title>
        <authorList>
            <person name="Klenk H.-P."/>
        </authorList>
    </citation>
    <scope>NUCLEOTIDE SEQUENCE [LARGE SCALE GENOMIC DNA]</scope>
    <source>
        <strain evidence="10 11">DSM 46659</strain>
    </source>
</reference>
<evidence type="ECO:0000313" key="11">
    <source>
        <dbReference type="Proteomes" id="UP000546642"/>
    </source>
</evidence>
<evidence type="ECO:0000256" key="5">
    <source>
        <dbReference type="ARBA" id="ARBA00023244"/>
    </source>
</evidence>
<dbReference type="Gene3D" id="3.30.160.40">
    <property type="entry name" value="Porphobilinogen deaminase, C-terminal domain"/>
    <property type="match status" value="1"/>
</dbReference>
<dbReference type="InterPro" id="IPR022417">
    <property type="entry name" value="Porphobilin_deaminase_N"/>
</dbReference>
<feature type="domain" description="Porphobilinogen deaminase N-terminal" evidence="8">
    <location>
        <begin position="34"/>
        <end position="245"/>
    </location>
</feature>